<name>A0AAD7WLR2_9TELE</name>
<sequence length="144" mass="15060">MLGWGSSLLYGVLVNGGRSLSFNDALTVTREVTGDAGATGTRASVDVASPHLAAVLSQQSWLLKFLACFSQRPGILQPAPCEDQVVCSYATAHARDKGSPAPSVLRNHPGVRPALASGNTCVKTHFRSRTRSATAAPELNSADL</sequence>
<dbReference type="AlphaFoldDB" id="A0AAD7WLR2"/>
<gene>
    <name evidence="1" type="ORF">AAFF_G00376670</name>
</gene>
<dbReference type="EMBL" id="JAINUG010000068">
    <property type="protein sequence ID" value="KAJ8401696.1"/>
    <property type="molecule type" value="Genomic_DNA"/>
</dbReference>
<protein>
    <submittedName>
        <fullName evidence="1">Uncharacterized protein</fullName>
    </submittedName>
</protein>
<dbReference type="Proteomes" id="UP001221898">
    <property type="component" value="Unassembled WGS sequence"/>
</dbReference>
<proteinExistence type="predicted"/>
<comment type="caution">
    <text evidence="1">The sequence shown here is derived from an EMBL/GenBank/DDBJ whole genome shotgun (WGS) entry which is preliminary data.</text>
</comment>
<reference evidence="1" key="1">
    <citation type="journal article" date="2023" name="Science">
        <title>Genome structures resolve the early diversification of teleost fishes.</title>
        <authorList>
            <person name="Parey E."/>
            <person name="Louis A."/>
            <person name="Montfort J."/>
            <person name="Bouchez O."/>
            <person name="Roques C."/>
            <person name="Iampietro C."/>
            <person name="Lluch J."/>
            <person name="Castinel A."/>
            <person name="Donnadieu C."/>
            <person name="Desvignes T."/>
            <person name="Floi Bucao C."/>
            <person name="Jouanno E."/>
            <person name="Wen M."/>
            <person name="Mejri S."/>
            <person name="Dirks R."/>
            <person name="Jansen H."/>
            <person name="Henkel C."/>
            <person name="Chen W.J."/>
            <person name="Zahm M."/>
            <person name="Cabau C."/>
            <person name="Klopp C."/>
            <person name="Thompson A.W."/>
            <person name="Robinson-Rechavi M."/>
            <person name="Braasch I."/>
            <person name="Lecointre G."/>
            <person name="Bobe J."/>
            <person name="Postlethwait J.H."/>
            <person name="Berthelot C."/>
            <person name="Roest Crollius H."/>
            <person name="Guiguen Y."/>
        </authorList>
    </citation>
    <scope>NUCLEOTIDE SEQUENCE</scope>
    <source>
        <strain evidence="1">NC1722</strain>
    </source>
</reference>
<organism evidence="1 2">
    <name type="scientific">Aldrovandia affinis</name>
    <dbReference type="NCBI Taxonomy" id="143900"/>
    <lineage>
        <taxon>Eukaryota</taxon>
        <taxon>Metazoa</taxon>
        <taxon>Chordata</taxon>
        <taxon>Craniata</taxon>
        <taxon>Vertebrata</taxon>
        <taxon>Euteleostomi</taxon>
        <taxon>Actinopterygii</taxon>
        <taxon>Neopterygii</taxon>
        <taxon>Teleostei</taxon>
        <taxon>Notacanthiformes</taxon>
        <taxon>Halosauridae</taxon>
        <taxon>Aldrovandia</taxon>
    </lineage>
</organism>
<evidence type="ECO:0000313" key="1">
    <source>
        <dbReference type="EMBL" id="KAJ8401696.1"/>
    </source>
</evidence>
<evidence type="ECO:0000313" key="2">
    <source>
        <dbReference type="Proteomes" id="UP001221898"/>
    </source>
</evidence>
<accession>A0AAD7WLR2</accession>
<keyword evidence="2" id="KW-1185">Reference proteome</keyword>